<keyword evidence="2" id="KW-1185">Reference proteome</keyword>
<protein>
    <recommendedName>
        <fullName evidence="3">Osmotically inducible protein OsmC</fullName>
    </recommendedName>
</protein>
<dbReference type="InterPro" id="IPR015946">
    <property type="entry name" value="KH_dom-like_a/b"/>
</dbReference>
<proteinExistence type="predicted"/>
<accession>A0ABS1D9H2</accession>
<gene>
    <name evidence="1" type="ORF">CKO28_03315</name>
</gene>
<dbReference type="InterPro" id="IPR036102">
    <property type="entry name" value="OsmC/Ohrsf"/>
</dbReference>
<dbReference type="Gene3D" id="3.30.300.20">
    <property type="match status" value="1"/>
</dbReference>
<evidence type="ECO:0000313" key="2">
    <source>
        <dbReference type="Proteomes" id="UP001296873"/>
    </source>
</evidence>
<name>A0ABS1D9H2_9PROT</name>
<dbReference type="EMBL" id="NRRL01000004">
    <property type="protein sequence ID" value="MBK1667074.1"/>
    <property type="molecule type" value="Genomic_DNA"/>
</dbReference>
<dbReference type="Pfam" id="PF02566">
    <property type="entry name" value="OsmC"/>
    <property type="match status" value="1"/>
</dbReference>
<comment type="caution">
    <text evidence="1">The sequence shown here is derived from an EMBL/GenBank/DDBJ whole genome shotgun (WGS) entry which is preliminary data.</text>
</comment>
<evidence type="ECO:0000313" key="1">
    <source>
        <dbReference type="EMBL" id="MBK1667074.1"/>
    </source>
</evidence>
<sequence>MNRPRPGGRDRHIDPMALLLASLGTCLTIGWVNQANVRGLDYRDLKIRVHAPFALRGYLEQNR</sequence>
<evidence type="ECO:0008006" key="3">
    <source>
        <dbReference type="Google" id="ProtNLM"/>
    </source>
</evidence>
<dbReference type="SUPFAM" id="SSF82784">
    <property type="entry name" value="OsmC-like"/>
    <property type="match status" value="1"/>
</dbReference>
<dbReference type="Proteomes" id="UP001296873">
    <property type="component" value="Unassembled WGS sequence"/>
</dbReference>
<organism evidence="1 2">
    <name type="scientific">Rhodovibrio sodomensis</name>
    <dbReference type="NCBI Taxonomy" id="1088"/>
    <lineage>
        <taxon>Bacteria</taxon>
        <taxon>Pseudomonadati</taxon>
        <taxon>Pseudomonadota</taxon>
        <taxon>Alphaproteobacteria</taxon>
        <taxon>Rhodospirillales</taxon>
        <taxon>Rhodovibrionaceae</taxon>
        <taxon>Rhodovibrio</taxon>
    </lineage>
</organism>
<reference evidence="1 2" key="1">
    <citation type="journal article" date="2020" name="Microorganisms">
        <title>Osmotic Adaptation and Compatible Solute Biosynthesis of Phototrophic Bacteria as Revealed from Genome Analyses.</title>
        <authorList>
            <person name="Imhoff J.F."/>
            <person name="Rahn T."/>
            <person name="Kunzel S."/>
            <person name="Keller A."/>
            <person name="Neulinger S.C."/>
        </authorList>
    </citation>
    <scope>NUCLEOTIDE SEQUENCE [LARGE SCALE GENOMIC DNA]</scope>
    <source>
        <strain evidence="1 2">DSM 9895</strain>
    </source>
</reference>
<dbReference type="InterPro" id="IPR003718">
    <property type="entry name" value="OsmC/Ohr_fam"/>
</dbReference>